<feature type="transmembrane region" description="Helical" evidence="1">
    <location>
        <begin position="111"/>
        <end position="127"/>
    </location>
</feature>
<evidence type="ECO:0000256" key="1">
    <source>
        <dbReference type="SAM" id="Phobius"/>
    </source>
</evidence>
<gene>
    <name evidence="2" type="ORF">PQQ68_13305</name>
</gene>
<dbReference type="EMBL" id="JAQQBZ010000007">
    <property type="protein sequence ID" value="MFM0593998.1"/>
    <property type="molecule type" value="Genomic_DNA"/>
</dbReference>
<dbReference type="Proteomes" id="UP001629367">
    <property type="component" value="Unassembled WGS sequence"/>
</dbReference>
<organism evidence="2 3">
    <name type="scientific">Paraburkholderia dilworthii</name>
    <dbReference type="NCBI Taxonomy" id="948106"/>
    <lineage>
        <taxon>Bacteria</taxon>
        <taxon>Pseudomonadati</taxon>
        <taxon>Pseudomonadota</taxon>
        <taxon>Betaproteobacteria</taxon>
        <taxon>Burkholderiales</taxon>
        <taxon>Burkholderiaceae</taxon>
        <taxon>Paraburkholderia</taxon>
    </lineage>
</organism>
<reference evidence="2 3" key="1">
    <citation type="journal article" date="2024" name="Chem. Sci.">
        <title>Discovery of megapolipeptins by genome mining of a Burkholderiales bacteria collection.</title>
        <authorList>
            <person name="Paulo B.S."/>
            <person name="Recchia M.J.J."/>
            <person name="Lee S."/>
            <person name="Fergusson C.H."/>
            <person name="Romanowski S.B."/>
            <person name="Hernandez A."/>
            <person name="Krull N."/>
            <person name="Liu D.Y."/>
            <person name="Cavanagh H."/>
            <person name="Bos A."/>
            <person name="Gray C.A."/>
            <person name="Murphy B.T."/>
            <person name="Linington R.G."/>
            <person name="Eustaquio A.S."/>
        </authorList>
    </citation>
    <scope>NUCLEOTIDE SEQUENCE [LARGE SCALE GENOMIC DNA]</scope>
    <source>
        <strain evidence="2 3">RL17-335-BIF-A</strain>
    </source>
</reference>
<keyword evidence="1" id="KW-1133">Transmembrane helix</keyword>
<sequence length="154" mass="17192">MKRIEGRLTLLGNGTTVQQDWTRRSVVEIDGQEYRNLHYSPYLSTYFERVGQPVAIGVQSFLGRRSIFAVATADGRVRRESMGWLLAILAVYALPLAYCAAHLPFDGASSGWWVGVGLMGWLSLKPIRTMFALRSFKPLSNDAATHTEDNRQAA</sequence>
<name>A0ABW9D958_9BURK</name>
<proteinExistence type="predicted"/>
<keyword evidence="1" id="KW-0812">Transmembrane</keyword>
<comment type="caution">
    <text evidence="2">The sequence shown here is derived from an EMBL/GenBank/DDBJ whole genome shotgun (WGS) entry which is preliminary data.</text>
</comment>
<protein>
    <submittedName>
        <fullName evidence="2">Uncharacterized protein</fullName>
    </submittedName>
</protein>
<feature type="transmembrane region" description="Helical" evidence="1">
    <location>
        <begin position="84"/>
        <end position="105"/>
    </location>
</feature>
<keyword evidence="1" id="KW-0472">Membrane</keyword>
<evidence type="ECO:0000313" key="3">
    <source>
        <dbReference type="Proteomes" id="UP001629367"/>
    </source>
</evidence>
<accession>A0ABW9D958</accession>
<evidence type="ECO:0000313" key="2">
    <source>
        <dbReference type="EMBL" id="MFM0593998.1"/>
    </source>
</evidence>
<keyword evidence="3" id="KW-1185">Reference proteome</keyword>
<dbReference type="RefSeq" id="WP_408212470.1">
    <property type="nucleotide sequence ID" value="NZ_JAQQBZ010000007.1"/>
</dbReference>